<dbReference type="RefSeq" id="XP_009177131.1">
    <property type="nucleotide sequence ID" value="XM_009178867.1"/>
</dbReference>
<accession>A0A074Z7E1</accession>
<dbReference type="AlphaFoldDB" id="A0A074Z7E1"/>
<feature type="non-terminal residue" evidence="1">
    <location>
        <position position="234"/>
    </location>
</feature>
<dbReference type="EMBL" id="KL597323">
    <property type="protein sequence ID" value="KER19120.1"/>
    <property type="molecule type" value="Genomic_DNA"/>
</dbReference>
<sequence>KQEGDKGGRNNPKQIIQKLPPTEAEKLLVQLVTVLKSQQPGIPNITPAERRALNTLTKVDNIVITKANKGKAAVAMNKSDYLQVKQHPAEDPYRVIDNANITSIMNRNKAEVGKYLRSVMNHIGEGNWYPLYPKSAIQARLYGLPKIHKPDIPVRPIVNGKGSPPHELARFLAGILKPLTGKSSTYIKYSYDFANKVAGVTVEPDDILGSLSSLVIPKQTMKPQLMLAYASKAA</sequence>
<reference evidence="1 2" key="1">
    <citation type="submission" date="2013-11" db="EMBL/GenBank/DDBJ databases">
        <title>Opisthorchis viverrini - life in the bile duct.</title>
        <authorList>
            <person name="Young N.D."/>
            <person name="Nagarajan N."/>
            <person name="Lin S.J."/>
            <person name="Korhonen P.K."/>
            <person name="Jex A.R."/>
            <person name="Hall R.S."/>
            <person name="Safavi-Hemami H."/>
            <person name="Kaewkong W."/>
            <person name="Bertrand D."/>
            <person name="Gao S."/>
            <person name="Seet Q."/>
            <person name="Wongkham S."/>
            <person name="Teh B.T."/>
            <person name="Wongkham C."/>
            <person name="Intapan P.M."/>
            <person name="Maleewong W."/>
            <person name="Yang X."/>
            <person name="Hu M."/>
            <person name="Wang Z."/>
            <person name="Hofmann A."/>
            <person name="Sternberg P.W."/>
            <person name="Tan P."/>
            <person name="Wang J."/>
            <person name="Gasser R.B."/>
        </authorList>
    </citation>
    <scope>NUCLEOTIDE SEQUENCE [LARGE SCALE GENOMIC DNA]</scope>
</reference>
<protein>
    <submittedName>
        <fullName evidence="1">Uncharacterized protein</fullName>
    </submittedName>
</protein>
<dbReference type="CTD" id="20329817"/>
<gene>
    <name evidence="1" type="ORF">T265_15652</name>
</gene>
<dbReference type="Proteomes" id="UP000054324">
    <property type="component" value="Unassembled WGS sequence"/>
</dbReference>
<dbReference type="KEGG" id="ovi:T265_15652"/>
<evidence type="ECO:0000313" key="1">
    <source>
        <dbReference type="EMBL" id="KER19120.1"/>
    </source>
</evidence>
<name>A0A074Z7E1_OPIVI</name>
<organism evidence="1 2">
    <name type="scientific">Opisthorchis viverrini</name>
    <name type="common">Southeast Asian liver fluke</name>
    <dbReference type="NCBI Taxonomy" id="6198"/>
    <lineage>
        <taxon>Eukaryota</taxon>
        <taxon>Metazoa</taxon>
        <taxon>Spiralia</taxon>
        <taxon>Lophotrochozoa</taxon>
        <taxon>Platyhelminthes</taxon>
        <taxon>Trematoda</taxon>
        <taxon>Digenea</taxon>
        <taxon>Opisthorchiida</taxon>
        <taxon>Opisthorchiata</taxon>
        <taxon>Opisthorchiidae</taxon>
        <taxon>Opisthorchis</taxon>
    </lineage>
</organism>
<proteinExistence type="predicted"/>
<dbReference type="STRING" id="6198.A0A074Z7E1"/>
<dbReference type="GeneID" id="20329817"/>
<feature type="non-terminal residue" evidence="1">
    <location>
        <position position="1"/>
    </location>
</feature>
<evidence type="ECO:0000313" key="2">
    <source>
        <dbReference type="Proteomes" id="UP000054324"/>
    </source>
</evidence>
<dbReference type="OrthoDB" id="10047121at2759"/>
<keyword evidence="2" id="KW-1185">Reference proteome</keyword>